<name>A0A1X0R5L8_RHIZD</name>
<dbReference type="GO" id="GO:0017157">
    <property type="term" value="P:regulation of exocytosis"/>
    <property type="evidence" value="ECO:0007669"/>
    <property type="project" value="UniProtKB-ARBA"/>
</dbReference>
<accession>A0A1X0R5L8</accession>
<dbReference type="SMART" id="SM00174">
    <property type="entry name" value="RHO"/>
    <property type="match status" value="1"/>
</dbReference>
<organism evidence="10">
    <name type="scientific">Rhizopus microsporus var. microsporus</name>
    <dbReference type="NCBI Taxonomy" id="86635"/>
    <lineage>
        <taxon>Eukaryota</taxon>
        <taxon>Fungi</taxon>
        <taxon>Fungi incertae sedis</taxon>
        <taxon>Mucoromycota</taxon>
        <taxon>Mucoromycotina</taxon>
        <taxon>Mucoromycetes</taxon>
        <taxon>Mucorales</taxon>
        <taxon>Mucorineae</taxon>
        <taxon>Rhizopodaceae</taxon>
        <taxon>Rhizopus</taxon>
    </lineage>
</organism>
<evidence type="ECO:0000256" key="5">
    <source>
        <dbReference type="ARBA" id="ARBA00023134"/>
    </source>
</evidence>
<comment type="subcellular location">
    <subcellularLocation>
        <location evidence="1">Cell membrane</location>
        <topology evidence="1">Lipid-anchor</topology>
    </subcellularLocation>
</comment>
<dbReference type="AlphaFoldDB" id="A0A1X0R5L8"/>
<dbReference type="SMART" id="SM00173">
    <property type="entry name" value="RAS"/>
    <property type="match status" value="1"/>
</dbReference>
<gene>
    <name evidence="10" type="ORF">BCV72DRAFT_262209</name>
</gene>
<dbReference type="PROSITE" id="PS51419">
    <property type="entry name" value="RAB"/>
    <property type="match status" value="1"/>
</dbReference>
<keyword evidence="6" id="KW-0472">Membrane</keyword>
<dbReference type="InterPro" id="IPR005225">
    <property type="entry name" value="Small_GTP-bd"/>
</dbReference>
<dbReference type="EMBL" id="KV921907">
    <property type="protein sequence ID" value="ORE07261.1"/>
    <property type="molecule type" value="Genomic_DNA"/>
</dbReference>
<dbReference type="Gene3D" id="3.40.50.300">
    <property type="entry name" value="P-loop containing nucleotide triphosphate hydrolases"/>
    <property type="match status" value="1"/>
</dbReference>
<dbReference type="GO" id="GO:0007264">
    <property type="term" value="P:small GTPase-mediated signal transduction"/>
    <property type="evidence" value="ECO:0007669"/>
    <property type="project" value="InterPro"/>
</dbReference>
<dbReference type="NCBIfam" id="TIGR00231">
    <property type="entry name" value="small_GTP"/>
    <property type="match status" value="1"/>
</dbReference>
<dbReference type="PANTHER" id="PTHR24072">
    <property type="entry name" value="RHO FAMILY GTPASE"/>
    <property type="match status" value="1"/>
</dbReference>
<proteinExistence type="predicted"/>
<dbReference type="Pfam" id="PF00071">
    <property type="entry name" value="Ras"/>
    <property type="match status" value="1"/>
</dbReference>
<sequence length="197" mass="22318">MVYCIGSGKPIKRKLIVVGDGACGKTSLLNVYTRGYFPQVYEPTVFDNYVNDVYIDGKHVELSIWDTAGQEEFDRIRSLSYSDTHVIMICFSVDNKDSLENIPNRWMEELEEGCPRAKIILVALKCDLREDEATLKKCDPILYQEGLNVAKSIRAVRYLECSAKHNRGVRECFDQAAKVAISVKLDEQSSKHSCVIL</sequence>
<evidence type="ECO:0000256" key="7">
    <source>
        <dbReference type="ARBA" id="ARBA00023288"/>
    </source>
</evidence>
<keyword evidence="3" id="KW-0488">Methylation</keyword>
<dbReference type="VEuPathDB" id="FungiDB:BCV72DRAFT_262209"/>
<evidence type="ECO:0000256" key="8">
    <source>
        <dbReference type="ARBA" id="ARBA00023289"/>
    </source>
</evidence>
<evidence type="ECO:0000256" key="4">
    <source>
        <dbReference type="ARBA" id="ARBA00022741"/>
    </source>
</evidence>
<keyword evidence="5" id="KW-0342">GTP-binding</keyword>
<dbReference type="FunFam" id="3.40.50.300:FF:000780">
    <property type="entry name" value="Rho GTPase Rho3"/>
    <property type="match status" value="1"/>
</dbReference>
<evidence type="ECO:0000256" key="6">
    <source>
        <dbReference type="ARBA" id="ARBA00023136"/>
    </source>
</evidence>
<dbReference type="PROSITE" id="PS51420">
    <property type="entry name" value="RHO"/>
    <property type="match status" value="1"/>
</dbReference>
<dbReference type="InterPro" id="IPR003578">
    <property type="entry name" value="Small_GTPase_Rho"/>
</dbReference>
<evidence type="ECO:0000256" key="2">
    <source>
        <dbReference type="ARBA" id="ARBA00022475"/>
    </source>
</evidence>
<dbReference type="InterPro" id="IPR027417">
    <property type="entry name" value="P-loop_NTPase"/>
</dbReference>
<dbReference type="SUPFAM" id="SSF52540">
    <property type="entry name" value="P-loop containing nucleoside triphosphate hydrolases"/>
    <property type="match status" value="1"/>
</dbReference>
<dbReference type="SMART" id="SM00175">
    <property type="entry name" value="RAB"/>
    <property type="match status" value="1"/>
</dbReference>
<keyword evidence="4" id="KW-0547">Nucleotide-binding</keyword>
<protein>
    <recommendedName>
        <fullName evidence="9">GTP-binding protein RHO3</fullName>
    </recommendedName>
</protein>
<evidence type="ECO:0000256" key="9">
    <source>
        <dbReference type="ARBA" id="ARBA00067968"/>
    </source>
</evidence>
<dbReference type="PROSITE" id="PS51421">
    <property type="entry name" value="RAS"/>
    <property type="match status" value="1"/>
</dbReference>
<dbReference type="GO" id="GO:0005886">
    <property type="term" value="C:plasma membrane"/>
    <property type="evidence" value="ECO:0007669"/>
    <property type="project" value="UniProtKB-SubCell"/>
</dbReference>
<dbReference type="InterPro" id="IPR001806">
    <property type="entry name" value="Small_GTPase"/>
</dbReference>
<dbReference type="GO" id="GO:0007163">
    <property type="term" value="P:establishment or maintenance of cell polarity"/>
    <property type="evidence" value="ECO:0007669"/>
    <property type="project" value="UniProtKB-ARBA"/>
</dbReference>
<dbReference type="OrthoDB" id="8830751at2759"/>
<keyword evidence="2" id="KW-1003">Cell membrane</keyword>
<keyword evidence="7" id="KW-0449">Lipoprotein</keyword>
<keyword evidence="8" id="KW-0636">Prenylation</keyword>
<dbReference type="GO" id="GO:0003924">
    <property type="term" value="F:GTPase activity"/>
    <property type="evidence" value="ECO:0007669"/>
    <property type="project" value="InterPro"/>
</dbReference>
<reference evidence="10" key="1">
    <citation type="journal article" date="2016" name="Proc. Natl. Acad. Sci. U.S.A.">
        <title>Lipid metabolic changes in an early divergent fungus govern the establishment of a mutualistic symbiosis with endobacteria.</title>
        <authorList>
            <person name="Lastovetsky O.A."/>
            <person name="Gaspar M.L."/>
            <person name="Mondo S.J."/>
            <person name="LaButti K.M."/>
            <person name="Sandor L."/>
            <person name="Grigoriev I.V."/>
            <person name="Henry S.A."/>
            <person name="Pawlowska T.E."/>
        </authorList>
    </citation>
    <scope>NUCLEOTIDE SEQUENCE [LARGE SCALE GENOMIC DNA]</scope>
    <source>
        <strain evidence="10">ATCC 52814</strain>
    </source>
</reference>
<dbReference type="Proteomes" id="UP000242414">
    <property type="component" value="Unassembled WGS sequence"/>
</dbReference>
<dbReference type="GO" id="GO:0030036">
    <property type="term" value="P:actin cytoskeleton organization"/>
    <property type="evidence" value="ECO:0007669"/>
    <property type="project" value="UniProtKB-ARBA"/>
</dbReference>
<evidence type="ECO:0000313" key="10">
    <source>
        <dbReference type="EMBL" id="ORE07261.1"/>
    </source>
</evidence>
<dbReference type="GO" id="GO:0005525">
    <property type="term" value="F:GTP binding"/>
    <property type="evidence" value="ECO:0007669"/>
    <property type="project" value="UniProtKB-KW"/>
</dbReference>
<evidence type="ECO:0000256" key="1">
    <source>
        <dbReference type="ARBA" id="ARBA00004193"/>
    </source>
</evidence>
<dbReference type="PRINTS" id="PR00449">
    <property type="entry name" value="RASTRNSFRMNG"/>
</dbReference>
<evidence type="ECO:0000256" key="3">
    <source>
        <dbReference type="ARBA" id="ARBA00022481"/>
    </source>
</evidence>